<dbReference type="InterPro" id="IPR024079">
    <property type="entry name" value="MetalloPept_cat_dom_sf"/>
</dbReference>
<dbReference type="SUPFAM" id="SSF55486">
    <property type="entry name" value="Metalloproteases ('zincins'), catalytic domain"/>
    <property type="match status" value="1"/>
</dbReference>
<comment type="caution">
    <text evidence="7">The sequence shown here is derived from an EMBL/GenBank/DDBJ whole genome shotgun (WGS) entry which is preliminary data.</text>
</comment>
<evidence type="ECO:0000313" key="8">
    <source>
        <dbReference type="Proteomes" id="UP000051845"/>
    </source>
</evidence>
<protein>
    <recommendedName>
        <fullName evidence="6">Peptidase M10 metallopeptidase domain-containing protein</fullName>
    </recommendedName>
</protein>
<dbReference type="PATRIC" id="fig|1423733.4.peg.3324"/>
<dbReference type="InterPro" id="IPR001818">
    <property type="entry name" value="Pept_M10_metallopeptidase"/>
</dbReference>
<name>A0A0R2B6H0_SECCO</name>
<evidence type="ECO:0000256" key="1">
    <source>
        <dbReference type="ARBA" id="ARBA00022670"/>
    </source>
</evidence>
<evidence type="ECO:0000313" key="7">
    <source>
        <dbReference type="EMBL" id="KRM74759.1"/>
    </source>
</evidence>
<dbReference type="Gene3D" id="3.40.390.10">
    <property type="entry name" value="Collagenase (Catalytic Domain)"/>
    <property type="match status" value="1"/>
</dbReference>
<dbReference type="Proteomes" id="UP000051845">
    <property type="component" value="Unassembled WGS sequence"/>
</dbReference>
<keyword evidence="5" id="KW-0732">Signal</keyword>
<dbReference type="AlphaFoldDB" id="A0A0R2B6H0"/>
<feature type="domain" description="Peptidase M10 metallopeptidase" evidence="6">
    <location>
        <begin position="216"/>
        <end position="247"/>
    </location>
</feature>
<evidence type="ECO:0000256" key="3">
    <source>
        <dbReference type="ARBA" id="ARBA00022801"/>
    </source>
</evidence>
<evidence type="ECO:0000256" key="4">
    <source>
        <dbReference type="ARBA" id="ARBA00022833"/>
    </source>
</evidence>
<evidence type="ECO:0000259" key="6">
    <source>
        <dbReference type="Pfam" id="PF00413"/>
    </source>
</evidence>
<reference evidence="7 8" key="1">
    <citation type="journal article" date="2015" name="Genome Announc.">
        <title>Expanding the biotechnology potential of lactobacilli through comparative genomics of 213 strains and associated genera.</title>
        <authorList>
            <person name="Sun Z."/>
            <person name="Harris H.M."/>
            <person name="McCann A."/>
            <person name="Guo C."/>
            <person name="Argimon S."/>
            <person name="Zhang W."/>
            <person name="Yang X."/>
            <person name="Jeffery I.B."/>
            <person name="Cooney J.C."/>
            <person name="Kagawa T.F."/>
            <person name="Liu W."/>
            <person name="Song Y."/>
            <person name="Salvetti E."/>
            <person name="Wrobel A."/>
            <person name="Rasinkangas P."/>
            <person name="Parkhill J."/>
            <person name="Rea M.C."/>
            <person name="O'Sullivan O."/>
            <person name="Ritari J."/>
            <person name="Douillard F.P."/>
            <person name="Paul Ross R."/>
            <person name="Yang R."/>
            <person name="Briner A.E."/>
            <person name="Felis G.E."/>
            <person name="de Vos W.M."/>
            <person name="Barrangou R."/>
            <person name="Klaenhammer T.R."/>
            <person name="Caufield P.W."/>
            <person name="Cui Y."/>
            <person name="Zhang H."/>
            <person name="O'Toole P.W."/>
        </authorList>
    </citation>
    <scope>NUCLEOTIDE SEQUENCE [LARGE SCALE GENOMIC DNA]</scope>
    <source>
        <strain evidence="7 8">DSM 20515</strain>
    </source>
</reference>
<keyword evidence="2" id="KW-0479">Metal-binding</keyword>
<feature type="chain" id="PRO_5039595479" description="Peptidase M10 metallopeptidase domain-containing protein" evidence="5">
    <location>
        <begin position="22"/>
        <end position="297"/>
    </location>
</feature>
<feature type="signal peptide" evidence="5">
    <location>
        <begin position="1"/>
        <end position="21"/>
    </location>
</feature>
<dbReference type="GO" id="GO:0031012">
    <property type="term" value="C:extracellular matrix"/>
    <property type="evidence" value="ECO:0007669"/>
    <property type="project" value="InterPro"/>
</dbReference>
<dbReference type="RefSeq" id="WP_056997095.1">
    <property type="nucleotide sequence ID" value="NZ_AYYR01000071.1"/>
</dbReference>
<keyword evidence="3" id="KW-0378">Hydrolase</keyword>
<evidence type="ECO:0000256" key="2">
    <source>
        <dbReference type="ARBA" id="ARBA00022723"/>
    </source>
</evidence>
<dbReference type="Pfam" id="PF00413">
    <property type="entry name" value="Peptidase_M10"/>
    <property type="match status" value="1"/>
</dbReference>
<proteinExistence type="predicted"/>
<gene>
    <name evidence="7" type="ORF">FC82_GL003201</name>
</gene>
<sequence>MNKWGAVTLVGLLLGGVGATAVNPQQVSAAKTITSQAALNAAIKKDTDLKPSATILSQSSSFYSRYRTSLTKNFNMGKKITTFHNHKTYVYVKSPSLKSYTKTAMNTWNKALGRKVFVTGTANKHDLVVTARNAGTAWDGMNNGKTLTINSYRLNDASYLKGLGNTAKTRSLYTQYMSFLSRYSKLTNNKARVASYNQGVKTYNALLAAKKAAAPTKSNYWSAIMVHELGHSLGLNHTPYLTDIMYAEKSNNGLTAAVAGKYAWTGPKDTNASRLMKPTVSSRDVSRAKLAYKMGLW</sequence>
<dbReference type="EMBL" id="AYYR01000071">
    <property type="protein sequence ID" value="KRM74759.1"/>
    <property type="molecule type" value="Genomic_DNA"/>
</dbReference>
<dbReference type="GO" id="GO:0004222">
    <property type="term" value="F:metalloendopeptidase activity"/>
    <property type="evidence" value="ECO:0007669"/>
    <property type="project" value="InterPro"/>
</dbReference>
<evidence type="ECO:0000256" key="5">
    <source>
        <dbReference type="SAM" id="SignalP"/>
    </source>
</evidence>
<keyword evidence="1" id="KW-0645">Protease</keyword>
<organism evidence="7 8">
    <name type="scientific">Secundilactobacillus collinoides DSM 20515 = JCM 1123</name>
    <dbReference type="NCBI Taxonomy" id="1423733"/>
    <lineage>
        <taxon>Bacteria</taxon>
        <taxon>Bacillati</taxon>
        <taxon>Bacillota</taxon>
        <taxon>Bacilli</taxon>
        <taxon>Lactobacillales</taxon>
        <taxon>Lactobacillaceae</taxon>
        <taxon>Secundilactobacillus</taxon>
    </lineage>
</organism>
<dbReference type="GO" id="GO:0008270">
    <property type="term" value="F:zinc ion binding"/>
    <property type="evidence" value="ECO:0007669"/>
    <property type="project" value="InterPro"/>
</dbReference>
<accession>A0A0R2B6H0</accession>
<dbReference type="GO" id="GO:0006508">
    <property type="term" value="P:proteolysis"/>
    <property type="evidence" value="ECO:0007669"/>
    <property type="project" value="UniProtKB-KW"/>
</dbReference>
<keyword evidence="4" id="KW-0862">Zinc</keyword>